<gene>
    <name evidence="1" type="ORF">CN611_15650</name>
</gene>
<dbReference type="EMBL" id="NUDL01000048">
    <property type="protein sequence ID" value="PEM55082.1"/>
    <property type="molecule type" value="Genomic_DNA"/>
</dbReference>
<dbReference type="Proteomes" id="UP000220621">
    <property type="component" value="Unassembled WGS sequence"/>
</dbReference>
<comment type="caution">
    <text evidence="1">The sequence shown here is derived from an EMBL/GenBank/DDBJ whole genome shotgun (WGS) entry which is preliminary data.</text>
</comment>
<name>A0A2A8FDE5_9BACI</name>
<accession>A0A2A8FDE5</accession>
<sequence>MVTSIALQAKELFNNSSEKIVLDEFDQSMYTNFWTEYEDVLNKYK</sequence>
<dbReference type="AlphaFoldDB" id="A0A2A8FDE5"/>
<protein>
    <submittedName>
        <fullName evidence="1">DNA polymerase IV</fullName>
    </submittedName>
</protein>
<organism evidence="1 2">
    <name type="scientific">Bacillus wiedmannii</name>
    <dbReference type="NCBI Taxonomy" id="1890302"/>
    <lineage>
        <taxon>Bacteria</taxon>
        <taxon>Bacillati</taxon>
        <taxon>Bacillota</taxon>
        <taxon>Bacilli</taxon>
        <taxon>Bacillales</taxon>
        <taxon>Bacillaceae</taxon>
        <taxon>Bacillus</taxon>
        <taxon>Bacillus cereus group</taxon>
    </lineage>
</organism>
<reference evidence="1 2" key="1">
    <citation type="submission" date="2017-09" db="EMBL/GenBank/DDBJ databases">
        <title>Large-scale bioinformatics analysis of Bacillus genomes uncovers conserved roles of natural products in bacterial physiology.</title>
        <authorList>
            <consortium name="Agbiome Team Llc"/>
            <person name="Bleich R.M."/>
            <person name="Grubbs K.J."/>
            <person name="Santa Maria K.C."/>
            <person name="Allen S.E."/>
            <person name="Farag S."/>
            <person name="Shank E.A."/>
            <person name="Bowers A."/>
        </authorList>
    </citation>
    <scope>NUCLEOTIDE SEQUENCE [LARGE SCALE GENOMIC DNA]</scope>
    <source>
        <strain evidence="1 2">AFS010764</strain>
    </source>
</reference>
<evidence type="ECO:0000313" key="1">
    <source>
        <dbReference type="EMBL" id="PEM55082.1"/>
    </source>
</evidence>
<evidence type="ECO:0000313" key="2">
    <source>
        <dbReference type="Proteomes" id="UP000220621"/>
    </source>
</evidence>
<proteinExistence type="predicted"/>